<proteinExistence type="predicted"/>
<dbReference type="Pfam" id="PF00072">
    <property type="entry name" value="Response_reg"/>
    <property type="match status" value="1"/>
</dbReference>
<dbReference type="Gene3D" id="3.40.50.2300">
    <property type="match status" value="1"/>
</dbReference>
<feature type="transmembrane region" description="Helical" evidence="8">
    <location>
        <begin position="110"/>
        <end position="132"/>
    </location>
</feature>
<dbReference type="PROSITE" id="PS50109">
    <property type="entry name" value="HIS_KIN"/>
    <property type="match status" value="1"/>
</dbReference>
<dbReference type="InterPro" id="IPR001789">
    <property type="entry name" value="Sig_transdc_resp-reg_receiver"/>
</dbReference>
<dbReference type="SMART" id="SM00388">
    <property type="entry name" value="HisKA"/>
    <property type="match status" value="1"/>
</dbReference>
<organism evidence="11">
    <name type="scientific">hydrothermal vent metagenome</name>
    <dbReference type="NCBI Taxonomy" id="652676"/>
    <lineage>
        <taxon>unclassified sequences</taxon>
        <taxon>metagenomes</taxon>
        <taxon>ecological metagenomes</taxon>
    </lineage>
</organism>
<dbReference type="InterPro" id="IPR011006">
    <property type="entry name" value="CheY-like_superfamily"/>
</dbReference>
<evidence type="ECO:0000259" key="9">
    <source>
        <dbReference type="PROSITE" id="PS50109"/>
    </source>
</evidence>
<keyword evidence="4" id="KW-0808">Transferase</keyword>
<keyword evidence="8" id="KW-0812">Transmembrane</keyword>
<feature type="transmembrane region" description="Helical" evidence="8">
    <location>
        <begin position="138"/>
        <end position="159"/>
    </location>
</feature>
<evidence type="ECO:0000256" key="4">
    <source>
        <dbReference type="ARBA" id="ARBA00022679"/>
    </source>
</evidence>
<dbReference type="Pfam" id="PF02518">
    <property type="entry name" value="HATPase_c"/>
    <property type="match status" value="1"/>
</dbReference>
<feature type="transmembrane region" description="Helical" evidence="8">
    <location>
        <begin position="189"/>
        <end position="207"/>
    </location>
</feature>
<dbReference type="CDD" id="cd16922">
    <property type="entry name" value="HATPase_EvgS-ArcB-TorS-like"/>
    <property type="match status" value="1"/>
</dbReference>
<evidence type="ECO:0000313" key="11">
    <source>
        <dbReference type="EMBL" id="VAX11781.1"/>
    </source>
</evidence>
<dbReference type="InterPro" id="IPR005467">
    <property type="entry name" value="His_kinase_dom"/>
</dbReference>
<name>A0A3B1BBS0_9ZZZZ</name>
<dbReference type="GO" id="GO:0005886">
    <property type="term" value="C:plasma membrane"/>
    <property type="evidence" value="ECO:0007669"/>
    <property type="project" value="TreeGrafter"/>
</dbReference>
<keyword evidence="3" id="KW-0597">Phosphoprotein</keyword>
<accession>A0A3B1BBS0</accession>
<sequence length="617" mass="68571">MLELNQDKRRREDSHGQSIPAQVPSKTTTTRSMDEQIYAHAIDFIFQNQTNIIINLALMPLVVLTVMWARLDHTLLISWAAAGVGIAILRFFLVFPYLKKKGDIASPHVWAQIYAITSLMSGTLWGMANLLFFLPDSVASQVFFLAITIGLTIATLVVTAYHLPSYYAFAIPAIFITVSRLLMEGSIEYYGLGFLLIVFLTISTKIAHNTHKSVIGAIRLRFENLELIEQLKQQKEAAEEANSAKSKFLAAASHDLRQPLHALSLFTALLDSENSRERQHDLINKINHSQTALADLLNTLLDISKLDAGIVEAKLRDVSLHPILKRLIPEFESEAREKGLYLNYEPTEFAVVSDPALLEIILRNLLSNAIRYTDEGGITIHVINKEKNLAEQQLRIEVIDTGIGIPATRQEEIFREFHQLANTERDRAKGLGLGLAIVRRVSELLGHDINLESVVNQGSTFFITLPLGRKEKEVIPANDSPADPYRLTETVVMFIDDEDEIREGMEETLKGWSCIPIVAASADDAVSQLQNGSPQPDVILADYRLRGGKNGAEAIQQVSAAIGKKIPALIITGDTAPERLREARASGYTLLHKPLQPAQIRAFIRHAVSPLTNNPPQ</sequence>
<feature type="domain" description="Histidine kinase" evidence="9">
    <location>
        <begin position="251"/>
        <end position="469"/>
    </location>
</feature>
<evidence type="ECO:0000256" key="7">
    <source>
        <dbReference type="SAM" id="MobiDB-lite"/>
    </source>
</evidence>
<keyword evidence="6" id="KW-0175">Coiled coil</keyword>
<keyword evidence="8" id="KW-1133">Transmembrane helix</keyword>
<feature type="region of interest" description="Disordered" evidence="7">
    <location>
        <begin position="1"/>
        <end position="30"/>
    </location>
</feature>
<feature type="compositionally biased region" description="Polar residues" evidence="7">
    <location>
        <begin position="16"/>
        <end position="30"/>
    </location>
</feature>
<dbReference type="Pfam" id="PF00512">
    <property type="entry name" value="HisKA"/>
    <property type="match status" value="1"/>
</dbReference>
<dbReference type="InterPro" id="IPR003594">
    <property type="entry name" value="HATPase_dom"/>
</dbReference>
<evidence type="ECO:0000256" key="2">
    <source>
        <dbReference type="ARBA" id="ARBA00012438"/>
    </source>
</evidence>
<dbReference type="Gene3D" id="3.30.565.10">
    <property type="entry name" value="Histidine kinase-like ATPase, C-terminal domain"/>
    <property type="match status" value="1"/>
</dbReference>
<evidence type="ECO:0000256" key="3">
    <source>
        <dbReference type="ARBA" id="ARBA00022553"/>
    </source>
</evidence>
<feature type="coiled-coil region" evidence="6">
    <location>
        <begin position="221"/>
        <end position="248"/>
    </location>
</feature>
<evidence type="ECO:0000256" key="5">
    <source>
        <dbReference type="ARBA" id="ARBA00022777"/>
    </source>
</evidence>
<dbReference type="EC" id="2.7.13.3" evidence="2"/>
<dbReference type="PROSITE" id="PS50110">
    <property type="entry name" value="RESPONSE_REGULATORY"/>
    <property type="match status" value="1"/>
</dbReference>
<feature type="domain" description="Response regulatory" evidence="10">
    <location>
        <begin position="491"/>
        <end position="608"/>
    </location>
</feature>
<reference evidence="11" key="1">
    <citation type="submission" date="2018-06" db="EMBL/GenBank/DDBJ databases">
        <authorList>
            <person name="Zhirakovskaya E."/>
        </authorList>
    </citation>
    <scope>NUCLEOTIDE SEQUENCE</scope>
</reference>
<dbReference type="SUPFAM" id="SSF47384">
    <property type="entry name" value="Homodimeric domain of signal transducing histidine kinase"/>
    <property type="match status" value="1"/>
</dbReference>
<dbReference type="SUPFAM" id="SSF52172">
    <property type="entry name" value="CheY-like"/>
    <property type="match status" value="1"/>
</dbReference>
<dbReference type="SMART" id="SM00387">
    <property type="entry name" value="HATPase_c"/>
    <property type="match status" value="1"/>
</dbReference>
<keyword evidence="5" id="KW-0418">Kinase</keyword>
<evidence type="ECO:0000256" key="8">
    <source>
        <dbReference type="SAM" id="Phobius"/>
    </source>
</evidence>
<feature type="compositionally biased region" description="Basic and acidic residues" evidence="7">
    <location>
        <begin position="1"/>
        <end position="15"/>
    </location>
</feature>
<comment type="catalytic activity">
    <reaction evidence="1">
        <text>ATP + protein L-histidine = ADP + protein N-phospho-L-histidine.</text>
        <dbReference type="EC" id="2.7.13.3"/>
    </reaction>
</comment>
<gene>
    <name evidence="11" type="ORF">MNBD_GAMMA25-2189</name>
</gene>
<dbReference type="EMBL" id="UOFY01000075">
    <property type="protein sequence ID" value="VAX11781.1"/>
    <property type="molecule type" value="Genomic_DNA"/>
</dbReference>
<dbReference type="InterPro" id="IPR003661">
    <property type="entry name" value="HisK_dim/P_dom"/>
</dbReference>
<dbReference type="InterPro" id="IPR036097">
    <property type="entry name" value="HisK_dim/P_sf"/>
</dbReference>
<dbReference type="PANTHER" id="PTHR43047:SF9">
    <property type="entry name" value="HISTIDINE KINASE"/>
    <property type="match status" value="1"/>
</dbReference>
<dbReference type="PANTHER" id="PTHR43047">
    <property type="entry name" value="TWO-COMPONENT HISTIDINE PROTEIN KINASE"/>
    <property type="match status" value="1"/>
</dbReference>
<feature type="transmembrane region" description="Helical" evidence="8">
    <location>
        <begin position="77"/>
        <end position="98"/>
    </location>
</feature>
<evidence type="ECO:0000259" key="10">
    <source>
        <dbReference type="PROSITE" id="PS50110"/>
    </source>
</evidence>
<dbReference type="InterPro" id="IPR004358">
    <property type="entry name" value="Sig_transdc_His_kin-like_C"/>
</dbReference>
<dbReference type="InterPro" id="IPR036890">
    <property type="entry name" value="HATPase_C_sf"/>
</dbReference>
<dbReference type="SMART" id="SM00448">
    <property type="entry name" value="REC"/>
    <property type="match status" value="1"/>
</dbReference>
<dbReference type="SUPFAM" id="SSF55874">
    <property type="entry name" value="ATPase domain of HSP90 chaperone/DNA topoisomerase II/histidine kinase"/>
    <property type="match status" value="1"/>
</dbReference>
<dbReference type="CDD" id="cd00156">
    <property type="entry name" value="REC"/>
    <property type="match status" value="1"/>
</dbReference>
<evidence type="ECO:0000256" key="6">
    <source>
        <dbReference type="SAM" id="Coils"/>
    </source>
</evidence>
<feature type="transmembrane region" description="Helical" evidence="8">
    <location>
        <begin position="52"/>
        <end position="71"/>
    </location>
</feature>
<dbReference type="CDD" id="cd00082">
    <property type="entry name" value="HisKA"/>
    <property type="match status" value="1"/>
</dbReference>
<dbReference type="Gene3D" id="1.10.287.130">
    <property type="match status" value="1"/>
</dbReference>
<protein>
    <recommendedName>
        <fullName evidence="2">histidine kinase</fullName>
        <ecNumber evidence="2">2.7.13.3</ecNumber>
    </recommendedName>
</protein>
<dbReference type="GO" id="GO:0000155">
    <property type="term" value="F:phosphorelay sensor kinase activity"/>
    <property type="evidence" value="ECO:0007669"/>
    <property type="project" value="InterPro"/>
</dbReference>
<dbReference type="PRINTS" id="PR00344">
    <property type="entry name" value="BCTRLSENSOR"/>
</dbReference>
<keyword evidence="8" id="KW-0472">Membrane</keyword>
<dbReference type="FunFam" id="3.30.565.10:FF:000049">
    <property type="entry name" value="Two-component sensor histidine kinase"/>
    <property type="match status" value="1"/>
</dbReference>
<dbReference type="AlphaFoldDB" id="A0A3B1BBS0"/>
<dbReference type="GO" id="GO:0009927">
    <property type="term" value="F:histidine phosphotransfer kinase activity"/>
    <property type="evidence" value="ECO:0007669"/>
    <property type="project" value="TreeGrafter"/>
</dbReference>
<evidence type="ECO:0000256" key="1">
    <source>
        <dbReference type="ARBA" id="ARBA00000085"/>
    </source>
</evidence>